<feature type="compositionally biased region" description="Basic residues" evidence="1">
    <location>
        <begin position="1"/>
        <end position="22"/>
    </location>
</feature>
<name>A0AAE1MCV6_9FABA</name>
<dbReference type="Pfam" id="PF23156">
    <property type="entry name" value="DUF7054"/>
    <property type="match status" value="1"/>
</dbReference>
<feature type="compositionally biased region" description="Low complexity" evidence="1">
    <location>
        <begin position="86"/>
        <end position="95"/>
    </location>
</feature>
<dbReference type="AlphaFoldDB" id="A0AAE1MCV6"/>
<feature type="compositionally biased region" description="Polar residues" evidence="1">
    <location>
        <begin position="48"/>
        <end position="60"/>
    </location>
</feature>
<evidence type="ECO:0000313" key="3">
    <source>
        <dbReference type="EMBL" id="KAK4260484.1"/>
    </source>
</evidence>
<keyword evidence="4" id="KW-1185">Reference proteome</keyword>
<feature type="region of interest" description="Disordered" evidence="1">
    <location>
        <begin position="1"/>
        <end position="63"/>
    </location>
</feature>
<feature type="region of interest" description="Disordered" evidence="1">
    <location>
        <begin position="86"/>
        <end position="105"/>
    </location>
</feature>
<protein>
    <recommendedName>
        <fullName evidence="2">DUF7054 domain-containing protein</fullName>
    </recommendedName>
</protein>
<evidence type="ECO:0000313" key="4">
    <source>
        <dbReference type="Proteomes" id="UP001293593"/>
    </source>
</evidence>
<dbReference type="InterPro" id="IPR040358">
    <property type="entry name" value="At4g22758-like"/>
</dbReference>
<feature type="compositionally biased region" description="Low complexity" evidence="1">
    <location>
        <begin position="28"/>
        <end position="37"/>
    </location>
</feature>
<dbReference type="InterPro" id="IPR055482">
    <property type="entry name" value="DUF7054"/>
</dbReference>
<gene>
    <name evidence="3" type="ORF">QN277_003588</name>
</gene>
<dbReference type="Proteomes" id="UP001293593">
    <property type="component" value="Unassembled WGS sequence"/>
</dbReference>
<organism evidence="3 4">
    <name type="scientific">Acacia crassicarpa</name>
    <name type="common">northern wattle</name>
    <dbReference type="NCBI Taxonomy" id="499986"/>
    <lineage>
        <taxon>Eukaryota</taxon>
        <taxon>Viridiplantae</taxon>
        <taxon>Streptophyta</taxon>
        <taxon>Embryophyta</taxon>
        <taxon>Tracheophyta</taxon>
        <taxon>Spermatophyta</taxon>
        <taxon>Magnoliopsida</taxon>
        <taxon>eudicotyledons</taxon>
        <taxon>Gunneridae</taxon>
        <taxon>Pentapetalae</taxon>
        <taxon>rosids</taxon>
        <taxon>fabids</taxon>
        <taxon>Fabales</taxon>
        <taxon>Fabaceae</taxon>
        <taxon>Caesalpinioideae</taxon>
        <taxon>mimosoid clade</taxon>
        <taxon>Acacieae</taxon>
        <taxon>Acacia</taxon>
    </lineage>
</organism>
<sequence>MPQRTLRRRAPANSGRRSKPPHHPSPSPRGHTPPRSSNKSKPLKILKRSSSAPSLICDSSSADEDYDFRHQGSLFRPQTFSAAFASSPSLLPSSPQNYESQDSRKEAKVVVSVTVEGSPGPIRTMVKLGSTVDDTIKLVVDKYSVEGRTPKIDPKAAASFQLYDSHFSLQGLEKSELIGDVGSRSFFLRKSNNESPFSSFRSETAIYLAQEGSAPSKPPQPSHPLLFPCFKINKLARRVWRIWKLVLCS</sequence>
<dbReference type="EMBL" id="JAWXYG010000010">
    <property type="protein sequence ID" value="KAK4260484.1"/>
    <property type="molecule type" value="Genomic_DNA"/>
</dbReference>
<evidence type="ECO:0000259" key="2">
    <source>
        <dbReference type="Pfam" id="PF23156"/>
    </source>
</evidence>
<dbReference type="PANTHER" id="PTHR33270">
    <property type="entry name" value="BNAC05G50380D PROTEIN"/>
    <property type="match status" value="1"/>
</dbReference>
<comment type="caution">
    <text evidence="3">The sequence shown here is derived from an EMBL/GenBank/DDBJ whole genome shotgun (WGS) entry which is preliminary data.</text>
</comment>
<accession>A0AAE1MCV6</accession>
<dbReference type="PANTHER" id="PTHR33270:SF6">
    <property type="entry name" value="OS02G0448600 PROTEIN"/>
    <property type="match status" value="1"/>
</dbReference>
<evidence type="ECO:0000256" key="1">
    <source>
        <dbReference type="SAM" id="MobiDB-lite"/>
    </source>
</evidence>
<proteinExistence type="predicted"/>
<feature type="domain" description="DUF7054" evidence="2">
    <location>
        <begin position="105"/>
        <end position="189"/>
    </location>
</feature>
<reference evidence="3" key="1">
    <citation type="submission" date="2023-10" db="EMBL/GenBank/DDBJ databases">
        <title>Chromosome-level genome of the transformable northern wattle, Acacia crassicarpa.</title>
        <authorList>
            <person name="Massaro I."/>
            <person name="Sinha N.R."/>
            <person name="Poethig S."/>
            <person name="Leichty A.R."/>
        </authorList>
    </citation>
    <scope>NUCLEOTIDE SEQUENCE</scope>
    <source>
        <strain evidence="3">Acra3RX</strain>
        <tissue evidence="3">Leaf</tissue>
    </source>
</reference>